<sequence>MPHAEYLNSPLTIVPVESPISRTQTPFGLDGYFPQLEKNRSYVQHNGAATPDSAVSMSMGNRPPEGLNVIIPMGGIGSRFQKEGYRFPKPLIKIVGRPMLCWLIERLSLTSQDTLWLAVNEEVENEFQIADLVRKWFPKIDARLLKLNYLTRGATETLFIVTQTMSASHRRRRTVSLDCDTIYFNDILSQVRKLPQSHGGCFCFEDLGSQPIFSYIQVDEKDVITDVQEKNAISTHANTGAYVFPSAAALNHWATISLDSKLDGATDKVGEYYTSQLIELMIKTGGVPFSALRLDNDEFSCVGTPRQLDDFLVKISQNDSNVKPKLQRFCFDLDMTLVGMPEVSGDYSTCPPLWDNIELVRSLHKAGHYVIIQTARRMRTHNGNVGAVIADIGPVTLAQLAKYEIPYHEVVFGKPYAHVYVDDLAVNANLDTRKEIGWLGVDAANGETNKLAELKHAKKAGIVPSRDFNHVQILGERVMKSSKSPKLLAEMFFYSHIPAGLSDLFPKLYSASFFEETSTYSFTMEKLQGVSYSHLVTARSLTRGRLRLMLEALYRVHSTPTQHSTASNVDPEIADMFAASSSGVVNIYANYAAKMKSRYTQHVTCYRALGDELTSRLYNTLLSRLETYETNKEALPAALIHGDPVFSNVVLNESARKVSFYDVRSQQGDTLTTEGDICYDLAKVLQSLQGYDHVVLADPETLRKASAGNGWGLGFMVKAEDRLCLRGLQEVFWQFVQVKYEGKVEYQTLLTLVASLMFTLIPLHREVVRPIFLQMCANVLEHDVGFPL</sequence>
<organism evidence="5 6">
    <name type="scientific">Cyphellophora europaea (strain CBS 101466)</name>
    <name type="common">Phialophora europaea</name>
    <dbReference type="NCBI Taxonomy" id="1220924"/>
    <lineage>
        <taxon>Eukaryota</taxon>
        <taxon>Fungi</taxon>
        <taxon>Dikarya</taxon>
        <taxon>Ascomycota</taxon>
        <taxon>Pezizomycotina</taxon>
        <taxon>Eurotiomycetes</taxon>
        <taxon>Chaetothyriomycetidae</taxon>
        <taxon>Chaetothyriales</taxon>
        <taxon>Cyphellophoraceae</taxon>
        <taxon>Cyphellophora</taxon>
    </lineage>
</organism>
<dbReference type="InterPro" id="IPR023214">
    <property type="entry name" value="HAD_sf"/>
</dbReference>
<dbReference type="EMBL" id="KB822719">
    <property type="protein sequence ID" value="ETN41476.1"/>
    <property type="molecule type" value="Genomic_DNA"/>
</dbReference>
<evidence type="ECO:0000259" key="4">
    <source>
        <dbReference type="Pfam" id="PF00483"/>
    </source>
</evidence>
<evidence type="ECO:0000256" key="1">
    <source>
        <dbReference type="ARBA" id="ARBA00018601"/>
    </source>
</evidence>
<dbReference type="HOGENOM" id="CLU_413537_0_0_1"/>
<reference evidence="5 6" key="1">
    <citation type="submission" date="2013-03" db="EMBL/GenBank/DDBJ databases">
        <title>The Genome Sequence of Phialophora europaea CBS 101466.</title>
        <authorList>
            <consortium name="The Broad Institute Genomics Platform"/>
            <person name="Cuomo C."/>
            <person name="de Hoog S."/>
            <person name="Gorbushina A."/>
            <person name="Walker B."/>
            <person name="Young S.K."/>
            <person name="Zeng Q."/>
            <person name="Gargeya S."/>
            <person name="Fitzgerald M."/>
            <person name="Haas B."/>
            <person name="Abouelleil A."/>
            <person name="Allen A.W."/>
            <person name="Alvarado L."/>
            <person name="Arachchi H.M."/>
            <person name="Berlin A.M."/>
            <person name="Chapman S.B."/>
            <person name="Gainer-Dewar J."/>
            <person name="Goldberg J."/>
            <person name="Griggs A."/>
            <person name="Gujja S."/>
            <person name="Hansen M."/>
            <person name="Howarth C."/>
            <person name="Imamovic A."/>
            <person name="Ireland A."/>
            <person name="Larimer J."/>
            <person name="McCowan C."/>
            <person name="Murphy C."/>
            <person name="Pearson M."/>
            <person name="Poon T.W."/>
            <person name="Priest M."/>
            <person name="Roberts A."/>
            <person name="Saif S."/>
            <person name="Shea T."/>
            <person name="Sisk P."/>
            <person name="Sykes S."/>
            <person name="Wortman J."/>
            <person name="Nusbaum C."/>
            <person name="Birren B."/>
        </authorList>
    </citation>
    <scope>NUCLEOTIDE SEQUENCE [LARGE SCALE GENOMIC DNA]</scope>
    <source>
        <strain evidence="5 6">CBS 101466</strain>
    </source>
</reference>
<dbReference type="SUPFAM" id="SSF53448">
    <property type="entry name" value="Nucleotide-diphospho-sugar transferases"/>
    <property type="match status" value="1"/>
</dbReference>
<evidence type="ECO:0000313" key="5">
    <source>
        <dbReference type="EMBL" id="ETN41476.1"/>
    </source>
</evidence>
<evidence type="ECO:0000313" key="6">
    <source>
        <dbReference type="Proteomes" id="UP000030752"/>
    </source>
</evidence>
<dbReference type="InterPro" id="IPR011009">
    <property type="entry name" value="Kinase-like_dom_sf"/>
</dbReference>
<evidence type="ECO:0000256" key="3">
    <source>
        <dbReference type="ARBA" id="ARBA00031190"/>
    </source>
</evidence>
<dbReference type="OrthoDB" id="10259470at2759"/>
<gene>
    <name evidence="5" type="ORF">HMPREF1541_03412</name>
</gene>
<dbReference type="Proteomes" id="UP000030752">
    <property type="component" value="Unassembled WGS sequence"/>
</dbReference>
<dbReference type="InterPro" id="IPR036412">
    <property type="entry name" value="HAD-like_sf"/>
</dbReference>
<dbReference type="Pfam" id="PF00483">
    <property type="entry name" value="NTP_transferase"/>
    <property type="match status" value="1"/>
</dbReference>
<dbReference type="Gene3D" id="3.90.550.10">
    <property type="entry name" value="Spore Coat Polysaccharide Biosynthesis Protein SpsA, Chain A"/>
    <property type="match status" value="1"/>
</dbReference>
<dbReference type="SUPFAM" id="SSF56784">
    <property type="entry name" value="HAD-like"/>
    <property type="match status" value="1"/>
</dbReference>
<name>W2RYA5_CYPE1</name>
<proteinExistence type="predicted"/>
<protein>
    <recommendedName>
        <fullName evidence="1">Mannose-1-phosphate guanyltransferase</fullName>
    </recommendedName>
    <alternativeName>
        <fullName evidence="3">GDP-mannose pyrophosphorylase</fullName>
    </alternativeName>
    <alternativeName>
        <fullName evidence="2">GTP-mannose-1-phosphate guanylyltransferase</fullName>
    </alternativeName>
</protein>
<evidence type="ECO:0000256" key="2">
    <source>
        <dbReference type="ARBA" id="ARBA00030179"/>
    </source>
</evidence>
<feature type="domain" description="Nucleotidyl transferase" evidence="4">
    <location>
        <begin position="70"/>
        <end position="253"/>
    </location>
</feature>
<keyword evidence="6" id="KW-1185">Reference proteome</keyword>
<dbReference type="Gene3D" id="3.40.50.1000">
    <property type="entry name" value="HAD superfamily/HAD-like"/>
    <property type="match status" value="1"/>
</dbReference>
<dbReference type="GeneID" id="19970751"/>
<dbReference type="eggNOG" id="ENOG502QUXI">
    <property type="taxonomic scope" value="Eukaryota"/>
</dbReference>
<dbReference type="SUPFAM" id="SSF56112">
    <property type="entry name" value="Protein kinase-like (PK-like)"/>
    <property type="match status" value="1"/>
</dbReference>
<dbReference type="AlphaFoldDB" id="W2RYA5"/>
<dbReference type="InParanoid" id="W2RYA5"/>
<accession>W2RYA5</accession>
<dbReference type="InterPro" id="IPR029044">
    <property type="entry name" value="Nucleotide-diphossugar_trans"/>
</dbReference>
<dbReference type="VEuPathDB" id="FungiDB:HMPREF1541_03412"/>
<dbReference type="InterPro" id="IPR005835">
    <property type="entry name" value="NTP_transferase_dom"/>
</dbReference>
<dbReference type="RefSeq" id="XP_008715985.1">
    <property type="nucleotide sequence ID" value="XM_008717763.1"/>
</dbReference>